<sequence>MSPELLTIGMFGSLLVLIMLGVSLSFALGGIAVVFTLILSGPAGLFSMISAVFGSMWSVLLAAIPLFIFMGVALGRSQISADLYRAFYLWSGRVNGGLLMGTTGFASVLSAMTGSCAASTLTTGMVGMPAMDRHGYDRSFVLGTIGAAGTLGILIPPSITLIVIGMTTGMSVGRLFMGGLVAGLFILVVLLAYVAIRSWMRPELAPSTGKSVPIIDKVKALRSVVAPLMIIIVVLTSIFMGLATPTEAAAVGAAAVVVAVGLRREINFKFIREVSYSTASTTGMVIWIVFGAASFVSVYSGAGGIDFMQRVLLGIDVDPWTLILLMQLFALILGMFLDPIGIILLVMPIFFPVVLMLGFDPLWFAIIFQLNLCIGYITPPFGYNIFYLKSLSPDTPILDLYRAVAPYVLLMLACGLVFLMFPSILIESTNLLLR</sequence>
<reference evidence="9 10" key="1">
    <citation type="submission" date="2016-10" db="EMBL/GenBank/DDBJ databases">
        <authorList>
            <person name="de Groot N.N."/>
        </authorList>
    </citation>
    <scope>NUCLEOTIDE SEQUENCE [LARGE SCALE GENOMIC DNA]</scope>
    <source>
        <strain evidence="9 10">CGMCC 1.6291</strain>
    </source>
</reference>
<feature type="transmembrane region" description="Helical" evidence="7">
    <location>
        <begin position="94"/>
        <end position="118"/>
    </location>
</feature>
<comment type="subunit">
    <text evidence="7">The complex comprises the extracytoplasmic solute receptor protein and the two transmembrane proteins.</text>
</comment>
<dbReference type="InterPro" id="IPR010656">
    <property type="entry name" value="DctM"/>
</dbReference>
<comment type="subcellular location">
    <subcellularLocation>
        <location evidence="1 7">Cell inner membrane</location>
        <topology evidence="1 7">Multi-pass membrane protein</topology>
    </subcellularLocation>
</comment>
<gene>
    <name evidence="9" type="ORF">SAMN04488052_10840</name>
</gene>
<evidence type="ECO:0000256" key="6">
    <source>
        <dbReference type="ARBA" id="ARBA00023136"/>
    </source>
</evidence>
<keyword evidence="3 7" id="KW-0997">Cell inner membrane</keyword>
<keyword evidence="5 7" id="KW-1133">Transmembrane helix</keyword>
<keyword evidence="2" id="KW-1003">Cell membrane</keyword>
<evidence type="ECO:0000256" key="1">
    <source>
        <dbReference type="ARBA" id="ARBA00004429"/>
    </source>
</evidence>
<feature type="transmembrane region" description="Helical" evidence="7">
    <location>
        <begin position="6"/>
        <end position="39"/>
    </location>
</feature>
<feature type="transmembrane region" description="Helical" evidence="7">
    <location>
        <begin position="278"/>
        <end position="302"/>
    </location>
</feature>
<evidence type="ECO:0000256" key="4">
    <source>
        <dbReference type="ARBA" id="ARBA00022692"/>
    </source>
</evidence>
<dbReference type="InterPro" id="IPR004681">
    <property type="entry name" value="TRAP_DctM"/>
</dbReference>
<keyword evidence="10" id="KW-1185">Reference proteome</keyword>
<feature type="domain" description="TRAP C4-dicarboxylate transport system permease DctM subunit" evidence="8">
    <location>
        <begin position="11"/>
        <end position="423"/>
    </location>
</feature>
<feature type="transmembrane region" description="Helical" evidence="7">
    <location>
        <begin position="362"/>
        <end position="383"/>
    </location>
</feature>
<keyword evidence="6 7" id="KW-0472">Membrane</keyword>
<dbReference type="Pfam" id="PF06808">
    <property type="entry name" value="DctM"/>
    <property type="match status" value="1"/>
</dbReference>
<feature type="transmembrane region" description="Helical" evidence="7">
    <location>
        <begin position="176"/>
        <end position="199"/>
    </location>
</feature>
<dbReference type="NCBIfam" id="TIGR00786">
    <property type="entry name" value="dctM"/>
    <property type="match status" value="1"/>
</dbReference>
<dbReference type="AlphaFoldDB" id="A0A1H8UTX2"/>
<evidence type="ECO:0000256" key="5">
    <source>
        <dbReference type="ARBA" id="ARBA00022989"/>
    </source>
</evidence>
<evidence type="ECO:0000313" key="9">
    <source>
        <dbReference type="EMBL" id="SEP06427.1"/>
    </source>
</evidence>
<dbReference type="GO" id="GO:0022857">
    <property type="term" value="F:transmembrane transporter activity"/>
    <property type="evidence" value="ECO:0007669"/>
    <property type="project" value="UniProtKB-UniRule"/>
</dbReference>
<dbReference type="OrthoDB" id="9796052at2"/>
<dbReference type="RefSeq" id="WP_091645275.1">
    <property type="nucleotide sequence ID" value="NZ_FOEG01000008.1"/>
</dbReference>
<dbReference type="EMBL" id="FOEG01000008">
    <property type="protein sequence ID" value="SEP06427.1"/>
    <property type="molecule type" value="Genomic_DNA"/>
</dbReference>
<feature type="transmembrane region" description="Helical" evidence="7">
    <location>
        <begin position="139"/>
        <end position="164"/>
    </location>
</feature>
<dbReference type="PIRSF" id="PIRSF006066">
    <property type="entry name" value="HI0050"/>
    <property type="match status" value="1"/>
</dbReference>
<evidence type="ECO:0000256" key="3">
    <source>
        <dbReference type="ARBA" id="ARBA00022519"/>
    </source>
</evidence>
<dbReference type="STRING" id="406100.SAMN04488052_10840"/>
<evidence type="ECO:0000313" key="10">
    <source>
        <dbReference type="Proteomes" id="UP000199657"/>
    </source>
</evidence>
<dbReference type="PANTHER" id="PTHR33362">
    <property type="entry name" value="SIALIC ACID TRAP TRANSPORTER PERMEASE PROTEIN SIAT-RELATED"/>
    <property type="match status" value="1"/>
</dbReference>
<feature type="transmembrane region" description="Helical" evidence="7">
    <location>
        <begin position="322"/>
        <end position="355"/>
    </location>
</feature>
<evidence type="ECO:0000259" key="8">
    <source>
        <dbReference type="Pfam" id="PF06808"/>
    </source>
</evidence>
<organism evidence="9 10">
    <name type="scientific">Aquisalimonas asiatica</name>
    <dbReference type="NCBI Taxonomy" id="406100"/>
    <lineage>
        <taxon>Bacteria</taxon>
        <taxon>Pseudomonadati</taxon>
        <taxon>Pseudomonadota</taxon>
        <taxon>Gammaproteobacteria</taxon>
        <taxon>Chromatiales</taxon>
        <taxon>Ectothiorhodospiraceae</taxon>
        <taxon>Aquisalimonas</taxon>
    </lineage>
</organism>
<feature type="transmembrane region" description="Helical" evidence="7">
    <location>
        <begin position="403"/>
        <end position="426"/>
    </location>
</feature>
<feature type="transmembrane region" description="Helical" evidence="7">
    <location>
        <begin position="248"/>
        <end position="266"/>
    </location>
</feature>
<proteinExistence type="inferred from homology"/>
<accession>A0A1H8UTX2</accession>
<protein>
    <recommendedName>
        <fullName evidence="7">TRAP transporter large permease protein</fullName>
    </recommendedName>
</protein>
<evidence type="ECO:0000256" key="7">
    <source>
        <dbReference type="RuleBase" id="RU369079"/>
    </source>
</evidence>
<feature type="transmembrane region" description="Helical" evidence="7">
    <location>
        <begin position="51"/>
        <end position="74"/>
    </location>
</feature>
<name>A0A1H8UTX2_9GAMM</name>
<keyword evidence="4 7" id="KW-0812">Transmembrane</keyword>
<feature type="transmembrane region" description="Helical" evidence="7">
    <location>
        <begin position="220"/>
        <end position="242"/>
    </location>
</feature>
<dbReference type="GO" id="GO:0005886">
    <property type="term" value="C:plasma membrane"/>
    <property type="evidence" value="ECO:0007669"/>
    <property type="project" value="UniProtKB-SubCell"/>
</dbReference>
<comment type="similarity">
    <text evidence="7">Belongs to the TRAP transporter large permease family.</text>
</comment>
<comment type="function">
    <text evidence="7">Part of the tripartite ATP-independent periplasmic (TRAP) transport system.</text>
</comment>
<dbReference type="Proteomes" id="UP000199657">
    <property type="component" value="Unassembled WGS sequence"/>
</dbReference>
<keyword evidence="7" id="KW-0813">Transport</keyword>
<evidence type="ECO:0000256" key="2">
    <source>
        <dbReference type="ARBA" id="ARBA00022475"/>
    </source>
</evidence>